<dbReference type="AlphaFoldDB" id="A0A1W1C7P6"/>
<gene>
    <name evidence="1" type="ORF">MNB_SV-14-1556</name>
</gene>
<proteinExistence type="predicted"/>
<sequence>MIKTILAIAIVTTVFTGCVGTLVANNNVQKIPSSSVHNAKCKVQQENNSSIIKKETIKKKVR</sequence>
<dbReference type="EMBL" id="FPHN01000132">
    <property type="protein sequence ID" value="SFV61779.1"/>
    <property type="molecule type" value="Genomic_DNA"/>
</dbReference>
<name>A0A1W1C7P6_9ZZZZ</name>
<evidence type="ECO:0008006" key="2">
    <source>
        <dbReference type="Google" id="ProtNLM"/>
    </source>
</evidence>
<organism evidence="1">
    <name type="scientific">hydrothermal vent metagenome</name>
    <dbReference type="NCBI Taxonomy" id="652676"/>
    <lineage>
        <taxon>unclassified sequences</taxon>
        <taxon>metagenomes</taxon>
        <taxon>ecological metagenomes</taxon>
    </lineage>
</organism>
<reference evidence="1" key="1">
    <citation type="submission" date="2016-10" db="EMBL/GenBank/DDBJ databases">
        <authorList>
            <person name="de Groot N.N."/>
        </authorList>
    </citation>
    <scope>NUCLEOTIDE SEQUENCE</scope>
</reference>
<protein>
    <recommendedName>
        <fullName evidence="2">Lipoprotein</fullName>
    </recommendedName>
</protein>
<evidence type="ECO:0000313" key="1">
    <source>
        <dbReference type="EMBL" id="SFV61779.1"/>
    </source>
</evidence>
<accession>A0A1W1C7P6</accession>
<dbReference type="PROSITE" id="PS51257">
    <property type="entry name" value="PROKAR_LIPOPROTEIN"/>
    <property type="match status" value="1"/>
</dbReference>